<dbReference type="Pfam" id="PF18089">
    <property type="entry name" value="DAPG_hydrolase"/>
    <property type="match status" value="1"/>
</dbReference>
<sequence length="276" mass="31704">MKLVMISKELQKKSYYQYFNNPELEEISDQEIKQLIGKPQEAEGLSFKKRSILQNQDFEDEPSGYYLLEDGGILFSCTTEVPNLTGDMMDWWFLWHQFDALRYALWNPEDHKGIRIIPENLKRFTNEKLPYNQRLWGTNSYPFESMNGEDGGEEIEIKFVNPETVGYDNSKIGSTACQSIVVAPGLQEQGGHQVPIFMTETLRQGPQGGNVWVARWWLGCGVAEDGSDVIIDLPNREKIAQKAAMLVVHSRKEMQHLNKVLPKLYSDYHEGALNHD</sequence>
<evidence type="ECO:0000313" key="7">
    <source>
        <dbReference type="EMBL" id="SEL96967.1"/>
    </source>
</evidence>
<organism evidence="7 8">
    <name type="scientific">Streptococcus gallolyticus</name>
    <dbReference type="NCBI Taxonomy" id="315405"/>
    <lineage>
        <taxon>Bacteria</taxon>
        <taxon>Bacillati</taxon>
        <taxon>Bacillota</taxon>
        <taxon>Bacilli</taxon>
        <taxon>Lactobacillales</taxon>
        <taxon>Streptococcaceae</taxon>
        <taxon>Streptococcus</taxon>
    </lineage>
</organism>
<dbReference type="RefSeq" id="WP_074595239.1">
    <property type="nucleotide sequence ID" value="NZ_FNUH01000002.1"/>
</dbReference>
<evidence type="ECO:0000259" key="6">
    <source>
        <dbReference type="Pfam" id="PF18089"/>
    </source>
</evidence>
<accession>A0A1H7UKY5</accession>
<feature type="domain" description="DAPG hydrolase PhiG" evidence="6">
    <location>
        <begin position="51"/>
        <end position="265"/>
    </location>
</feature>
<comment type="cofactor">
    <cofactor evidence="1">
        <name>Zn(2+)</name>
        <dbReference type="ChEBI" id="CHEBI:29105"/>
    </cofactor>
</comment>
<keyword evidence="4" id="KW-0862">Zinc</keyword>
<name>A0A1H7UKY5_9STRE</name>
<gene>
    <name evidence="7" type="ORF">SAMN04487839_101497</name>
</gene>
<dbReference type="GO" id="GO:0046872">
    <property type="term" value="F:metal ion binding"/>
    <property type="evidence" value="ECO:0007669"/>
    <property type="project" value="UniProtKB-KW"/>
</dbReference>
<keyword evidence="3" id="KW-0378">Hydrolase</keyword>
<comment type="similarity">
    <text evidence="5">Belongs to the DAPG/phloretin hydrolase family.</text>
</comment>
<evidence type="ECO:0000256" key="4">
    <source>
        <dbReference type="ARBA" id="ARBA00022833"/>
    </source>
</evidence>
<evidence type="ECO:0000256" key="3">
    <source>
        <dbReference type="ARBA" id="ARBA00022801"/>
    </source>
</evidence>
<dbReference type="Proteomes" id="UP000182764">
    <property type="component" value="Unassembled WGS sequence"/>
</dbReference>
<keyword evidence="2" id="KW-0479">Metal-binding</keyword>
<dbReference type="GO" id="GO:0016787">
    <property type="term" value="F:hydrolase activity"/>
    <property type="evidence" value="ECO:0007669"/>
    <property type="project" value="UniProtKB-KW"/>
</dbReference>
<dbReference type="InterPro" id="IPR041526">
    <property type="entry name" value="DAPG_hydrolase"/>
</dbReference>
<evidence type="ECO:0000256" key="1">
    <source>
        <dbReference type="ARBA" id="ARBA00001947"/>
    </source>
</evidence>
<evidence type="ECO:0000313" key="8">
    <source>
        <dbReference type="Proteomes" id="UP000182764"/>
    </source>
</evidence>
<reference evidence="7 8" key="1">
    <citation type="submission" date="2016-10" db="EMBL/GenBank/DDBJ databases">
        <authorList>
            <person name="de Groot N.N."/>
        </authorList>
    </citation>
    <scope>NUCLEOTIDE SEQUENCE [LARGE SCALE GENOMIC DNA]</scope>
    <source>
        <strain evidence="7 8">VTM1R29</strain>
    </source>
</reference>
<evidence type="ECO:0000256" key="5">
    <source>
        <dbReference type="ARBA" id="ARBA00023459"/>
    </source>
</evidence>
<evidence type="ECO:0000256" key="2">
    <source>
        <dbReference type="ARBA" id="ARBA00022723"/>
    </source>
</evidence>
<dbReference type="EMBL" id="FOBM01000001">
    <property type="protein sequence ID" value="SEL96967.1"/>
    <property type="molecule type" value="Genomic_DNA"/>
</dbReference>
<dbReference type="AlphaFoldDB" id="A0A1H7UKY5"/>
<protein>
    <recommendedName>
        <fullName evidence="6">DAPG hydrolase PhiG domain-containing protein</fullName>
    </recommendedName>
</protein>
<proteinExistence type="inferred from homology"/>